<dbReference type="Pfam" id="PF13193">
    <property type="entry name" value="AMP-binding_C"/>
    <property type="match status" value="1"/>
</dbReference>
<feature type="domain" description="AMP-binding enzyme C-terminal" evidence="2">
    <location>
        <begin position="443"/>
        <end position="517"/>
    </location>
</feature>
<keyword evidence="3" id="KW-0436">Ligase</keyword>
<dbReference type="GO" id="GO:0016878">
    <property type="term" value="F:acid-thiol ligase activity"/>
    <property type="evidence" value="ECO:0007669"/>
    <property type="project" value="UniProtKB-ARBA"/>
</dbReference>
<evidence type="ECO:0000259" key="2">
    <source>
        <dbReference type="Pfam" id="PF13193"/>
    </source>
</evidence>
<dbReference type="OrthoDB" id="9803968at2"/>
<dbReference type="InterPro" id="IPR000873">
    <property type="entry name" value="AMP-dep_synth/lig_dom"/>
</dbReference>
<dbReference type="InterPro" id="IPR045851">
    <property type="entry name" value="AMP-bd_C_sf"/>
</dbReference>
<protein>
    <submittedName>
        <fullName evidence="3">Acyl-CoA synthetase (AMP-forming)/AMP-acid ligase II</fullName>
    </submittedName>
</protein>
<proteinExistence type="predicted"/>
<dbReference type="SUPFAM" id="SSF56801">
    <property type="entry name" value="Acetyl-CoA synthetase-like"/>
    <property type="match status" value="1"/>
</dbReference>
<dbReference type="InterPro" id="IPR025110">
    <property type="entry name" value="AMP-bd_C"/>
</dbReference>
<dbReference type="PROSITE" id="PS00455">
    <property type="entry name" value="AMP_BINDING"/>
    <property type="match status" value="1"/>
</dbReference>
<evidence type="ECO:0000313" key="4">
    <source>
        <dbReference type="Proteomes" id="UP000199340"/>
    </source>
</evidence>
<dbReference type="STRING" id="490829.SAMN05421850_109153"/>
<dbReference type="PANTHER" id="PTHR43767">
    <property type="entry name" value="LONG-CHAIN-FATTY-ACID--COA LIGASE"/>
    <property type="match status" value="1"/>
</dbReference>
<dbReference type="InterPro" id="IPR050237">
    <property type="entry name" value="ATP-dep_AMP-bd_enzyme"/>
</dbReference>
<gene>
    <name evidence="3" type="ORF">SAMN05421850_109153</name>
</gene>
<dbReference type="PANTHER" id="PTHR43767:SF1">
    <property type="entry name" value="NONRIBOSOMAL PEPTIDE SYNTHASE PES1 (EUROFUNG)-RELATED"/>
    <property type="match status" value="1"/>
</dbReference>
<dbReference type="Pfam" id="PF00501">
    <property type="entry name" value="AMP-binding"/>
    <property type="match status" value="1"/>
</dbReference>
<evidence type="ECO:0000313" key="3">
    <source>
        <dbReference type="EMBL" id="SDJ17244.1"/>
    </source>
</evidence>
<organism evidence="3 4">
    <name type="scientific">Lutimaribacter saemankumensis</name>
    <dbReference type="NCBI Taxonomy" id="490829"/>
    <lineage>
        <taxon>Bacteria</taxon>
        <taxon>Pseudomonadati</taxon>
        <taxon>Pseudomonadota</taxon>
        <taxon>Alphaproteobacteria</taxon>
        <taxon>Rhodobacterales</taxon>
        <taxon>Roseobacteraceae</taxon>
        <taxon>Lutimaribacter</taxon>
    </lineage>
</organism>
<dbReference type="InterPro" id="IPR020845">
    <property type="entry name" value="AMP-binding_CS"/>
</dbReference>
<accession>A0A1G8RJI8</accession>
<dbReference type="EMBL" id="FNEB01000009">
    <property type="protein sequence ID" value="SDJ17244.1"/>
    <property type="molecule type" value="Genomic_DNA"/>
</dbReference>
<evidence type="ECO:0000259" key="1">
    <source>
        <dbReference type="Pfam" id="PF00501"/>
    </source>
</evidence>
<name>A0A1G8RJI8_9RHOB</name>
<sequence>MSDRPDMRRELHFGDRVLACYADRPHSVFEILQQAVARYPDHEALVHDDRRLTYAQLDREVAAVAAGLARLGVGQGDRVAMLLGNGIPFVVVTYAAARLGAVTVPMSIRDQMPGIRHAITNSQAKALIVESEFAPLVPPGAETPDLKARIVVGPAVDGFSGYDSLSKTDASAAPAADTAEEDVATILYTSGTTGTPKGATLTGLGIVHSSTNFMRTMALGPDDTTIVVVPMNHVTGLVAGIHTMIRSGGCIVVQREFKAAGFLECAAREAMTYSLMVPAMYNLCLHKANLSDYDLARWRVGGYGGAPMPAATIERLAEALPGLGLMNAYGATETTSPATIMPAEHTAARRLSVGRPAPGAEICVMDEAGHEVQPGEKGEIWIRGAMVVPGYWRNPEADAREFTAGFWKSGDIGSVDADGFVHVHDRKKDMINRGGHKIYTAMVESTLVAFPGVVEAAVVAKPCPILGERVHAVVCTGPDGVDEAALSAHCAAQLADYQCPESFTIGTAPLPRNANGKILKRQIKSDLGFDDT</sequence>
<dbReference type="InterPro" id="IPR042099">
    <property type="entry name" value="ANL_N_sf"/>
</dbReference>
<reference evidence="3 4" key="1">
    <citation type="submission" date="2016-10" db="EMBL/GenBank/DDBJ databases">
        <authorList>
            <person name="de Groot N.N."/>
        </authorList>
    </citation>
    <scope>NUCLEOTIDE SEQUENCE [LARGE SCALE GENOMIC DNA]</scope>
    <source>
        <strain evidence="3 4">DSM 28010</strain>
    </source>
</reference>
<dbReference type="Gene3D" id="3.40.50.12780">
    <property type="entry name" value="N-terminal domain of ligase-like"/>
    <property type="match status" value="1"/>
</dbReference>
<dbReference type="Proteomes" id="UP000199340">
    <property type="component" value="Unassembled WGS sequence"/>
</dbReference>
<dbReference type="RefSeq" id="WP_090029746.1">
    <property type="nucleotide sequence ID" value="NZ_FNEB01000009.1"/>
</dbReference>
<dbReference type="Gene3D" id="3.30.300.30">
    <property type="match status" value="1"/>
</dbReference>
<dbReference type="AlphaFoldDB" id="A0A1G8RJI8"/>
<keyword evidence="4" id="KW-1185">Reference proteome</keyword>
<feature type="domain" description="AMP-dependent synthetase/ligase" evidence="1">
    <location>
        <begin position="32"/>
        <end position="392"/>
    </location>
</feature>